<reference evidence="2 3" key="1">
    <citation type="submission" date="2017-06" db="EMBL/GenBank/DDBJ databases">
        <title>Cmopartive genomic analysis of Ambrosia Fusariam Clade fungi.</title>
        <authorList>
            <person name="Stajich J.E."/>
            <person name="Carrillo J."/>
            <person name="Kijimoto T."/>
            <person name="Eskalen A."/>
            <person name="O'Donnell K."/>
            <person name="Kasson M."/>
        </authorList>
    </citation>
    <scope>NUCLEOTIDE SEQUENCE [LARGE SCALE GENOMIC DNA]</scope>
    <source>
        <strain evidence="2 3">NRRL 20438</strain>
    </source>
</reference>
<evidence type="ECO:0000313" key="2">
    <source>
        <dbReference type="EMBL" id="RSL96815.1"/>
    </source>
</evidence>
<feature type="region of interest" description="Disordered" evidence="1">
    <location>
        <begin position="1"/>
        <end position="35"/>
    </location>
</feature>
<feature type="compositionally biased region" description="Polar residues" evidence="1">
    <location>
        <begin position="222"/>
        <end position="233"/>
    </location>
</feature>
<dbReference type="Proteomes" id="UP000288429">
    <property type="component" value="Unassembled WGS sequence"/>
</dbReference>
<protein>
    <submittedName>
        <fullName evidence="2">Uncharacterized protein</fullName>
    </submittedName>
</protein>
<dbReference type="AlphaFoldDB" id="A0A428T462"/>
<accession>A0A428T462</accession>
<evidence type="ECO:0000313" key="3">
    <source>
        <dbReference type="Proteomes" id="UP000288429"/>
    </source>
</evidence>
<name>A0A428T462_9HYPO</name>
<organism evidence="2 3">
    <name type="scientific">Fusarium ambrosium</name>
    <dbReference type="NCBI Taxonomy" id="131363"/>
    <lineage>
        <taxon>Eukaryota</taxon>
        <taxon>Fungi</taxon>
        <taxon>Dikarya</taxon>
        <taxon>Ascomycota</taxon>
        <taxon>Pezizomycotina</taxon>
        <taxon>Sordariomycetes</taxon>
        <taxon>Hypocreomycetidae</taxon>
        <taxon>Hypocreales</taxon>
        <taxon>Nectriaceae</taxon>
        <taxon>Fusarium</taxon>
        <taxon>Fusarium solani species complex</taxon>
    </lineage>
</organism>
<keyword evidence="3" id="KW-1185">Reference proteome</keyword>
<feature type="region of interest" description="Disordered" evidence="1">
    <location>
        <begin position="212"/>
        <end position="241"/>
    </location>
</feature>
<evidence type="ECO:0000256" key="1">
    <source>
        <dbReference type="SAM" id="MobiDB-lite"/>
    </source>
</evidence>
<comment type="caution">
    <text evidence="2">The sequence shown here is derived from an EMBL/GenBank/DDBJ whole genome shotgun (WGS) entry which is preliminary data.</text>
</comment>
<proteinExistence type="predicted"/>
<feature type="compositionally biased region" description="Basic and acidic residues" evidence="1">
    <location>
        <begin position="25"/>
        <end position="35"/>
    </location>
</feature>
<sequence length="241" mass="25036">MTTPENQDVQKPAQKLTGDFPGMEGGKEGGKRDDSIFNTLQAINTPFPLLPTDYGAEKMNGISLPGFGAIPTLNMSATGPGPFPGLPPFSFPLSTCQPLGLNATPGVASGTIPGFGLGLGAGGCPPSGGLTNQLNLGAINPAMQPFPVSPTPFVNNLSAFPMPSAPPATMGGVHSQPRPVPKPINPNPGQQQAYEAWIEWRKATEPGYALECKNRQQRRAQRNSTVHSGTAQGSLKAVQVG</sequence>
<dbReference type="EMBL" id="NIZV01000268">
    <property type="protein sequence ID" value="RSL96815.1"/>
    <property type="molecule type" value="Genomic_DNA"/>
</dbReference>
<gene>
    <name evidence="2" type="ORF">CDV31_013324</name>
</gene>